<protein>
    <recommendedName>
        <fullName evidence="1">Berberine/berberine-like domain-containing protein</fullName>
    </recommendedName>
</protein>
<name>A0AAN6NJ19_9PEZI</name>
<dbReference type="GO" id="GO:0050660">
    <property type="term" value="F:flavin adenine dinucleotide binding"/>
    <property type="evidence" value="ECO:0007669"/>
    <property type="project" value="InterPro"/>
</dbReference>
<dbReference type="EMBL" id="MU859544">
    <property type="protein sequence ID" value="KAK3946735.1"/>
    <property type="molecule type" value="Genomic_DNA"/>
</dbReference>
<evidence type="ECO:0000313" key="2">
    <source>
        <dbReference type="EMBL" id="KAK3946735.1"/>
    </source>
</evidence>
<sequence>WGSNYEKLVGVKREWDPSGVFWAPVTVGSEGWVEESEWEALSGRPVREGEG</sequence>
<dbReference type="GO" id="GO:0016491">
    <property type="term" value="F:oxidoreductase activity"/>
    <property type="evidence" value="ECO:0007669"/>
    <property type="project" value="InterPro"/>
</dbReference>
<feature type="non-terminal residue" evidence="2">
    <location>
        <position position="1"/>
    </location>
</feature>
<reference evidence="2" key="1">
    <citation type="journal article" date="2023" name="Mol. Phylogenet. Evol.">
        <title>Genome-scale phylogeny and comparative genomics of the fungal order Sordariales.</title>
        <authorList>
            <person name="Hensen N."/>
            <person name="Bonometti L."/>
            <person name="Westerberg I."/>
            <person name="Brannstrom I.O."/>
            <person name="Guillou S."/>
            <person name="Cros-Aarteil S."/>
            <person name="Calhoun S."/>
            <person name="Haridas S."/>
            <person name="Kuo A."/>
            <person name="Mondo S."/>
            <person name="Pangilinan J."/>
            <person name="Riley R."/>
            <person name="LaButti K."/>
            <person name="Andreopoulos B."/>
            <person name="Lipzen A."/>
            <person name="Chen C."/>
            <person name="Yan M."/>
            <person name="Daum C."/>
            <person name="Ng V."/>
            <person name="Clum A."/>
            <person name="Steindorff A."/>
            <person name="Ohm R.A."/>
            <person name="Martin F."/>
            <person name="Silar P."/>
            <person name="Natvig D.O."/>
            <person name="Lalanne C."/>
            <person name="Gautier V."/>
            <person name="Ament-Velasquez S.L."/>
            <person name="Kruys A."/>
            <person name="Hutchinson M.I."/>
            <person name="Powell A.J."/>
            <person name="Barry K."/>
            <person name="Miller A.N."/>
            <person name="Grigoriev I.V."/>
            <person name="Debuchy R."/>
            <person name="Gladieux P."/>
            <person name="Hiltunen Thoren M."/>
            <person name="Johannesson H."/>
        </authorList>
    </citation>
    <scope>NUCLEOTIDE SEQUENCE</scope>
    <source>
        <strain evidence="2">CBS 626.80</strain>
    </source>
</reference>
<dbReference type="AlphaFoldDB" id="A0AAN6NJ19"/>
<reference evidence="2" key="2">
    <citation type="submission" date="2023-06" db="EMBL/GenBank/DDBJ databases">
        <authorList>
            <consortium name="Lawrence Berkeley National Laboratory"/>
            <person name="Mondo S.J."/>
            <person name="Hensen N."/>
            <person name="Bonometti L."/>
            <person name="Westerberg I."/>
            <person name="Brannstrom I.O."/>
            <person name="Guillou S."/>
            <person name="Cros-Aarteil S."/>
            <person name="Calhoun S."/>
            <person name="Haridas S."/>
            <person name="Kuo A."/>
            <person name="Pangilinan J."/>
            <person name="Riley R."/>
            <person name="Labutti K."/>
            <person name="Andreopoulos B."/>
            <person name="Lipzen A."/>
            <person name="Chen C."/>
            <person name="Yanf M."/>
            <person name="Daum C."/>
            <person name="Ng V."/>
            <person name="Clum A."/>
            <person name="Steindorff A."/>
            <person name="Ohm R."/>
            <person name="Martin F."/>
            <person name="Silar P."/>
            <person name="Natvig D."/>
            <person name="Lalanne C."/>
            <person name="Gautier V."/>
            <person name="Ament-Velasquez S.L."/>
            <person name="Kruys A."/>
            <person name="Hutchinson M.I."/>
            <person name="Powell A.J."/>
            <person name="Barry K."/>
            <person name="Miller A.N."/>
            <person name="Grigoriev I.V."/>
            <person name="Debuchy R."/>
            <person name="Gladieux P."/>
            <person name="Thoren M.H."/>
            <person name="Johannesson H."/>
        </authorList>
    </citation>
    <scope>NUCLEOTIDE SEQUENCE</scope>
    <source>
        <strain evidence="2">CBS 626.80</strain>
    </source>
</reference>
<evidence type="ECO:0000313" key="3">
    <source>
        <dbReference type="Proteomes" id="UP001303222"/>
    </source>
</evidence>
<dbReference type="InterPro" id="IPR012951">
    <property type="entry name" value="BBE"/>
</dbReference>
<comment type="caution">
    <text evidence="2">The sequence shown here is derived from an EMBL/GenBank/DDBJ whole genome shotgun (WGS) entry which is preliminary data.</text>
</comment>
<gene>
    <name evidence="2" type="ORF">QBC32DRAFT_225578</name>
</gene>
<dbReference type="Proteomes" id="UP001303222">
    <property type="component" value="Unassembled WGS sequence"/>
</dbReference>
<proteinExistence type="predicted"/>
<evidence type="ECO:0000259" key="1">
    <source>
        <dbReference type="Pfam" id="PF08031"/>
    </source>
</evidence>
<keyword evidence="3" id="KW-1185">Reference proteome</keyword>
<feature type="domain" description="Berberine/berberine-like" evidence="1">
    <location>
        <begin position="1"/>
        <end position="24"/>
    </location>
</feature>
<dbReference type="Pfam" id="PF08031">
    <property type="entry name" value="BBE"/>
    <property type="match status" value="1"/>
</dbReference>
<accession>A0AAN6NJ19</accession>
<organism evidence="2 3">
    <name type="scientific">Pseudoneurospora amorphoporcata</name>
    <dbReference type="NCBI Taxonomy" id="241081"/>
    <lineage>
        <taxon>Eukaryota</taxon>
        <taxon>Fungi</taxon>
        <taxon>Dikarya</taxon>
        <taxon>Ascomycota</taxon>
        <taxon>Pezizomycotina</taxon>
        <taxon>Sordariomycetes</taxon>
        <taxon>Sordariomycetidae</taxon>
        <taxon>Sordariales</taxon>
        <taxon>Sordariaceae</taxon>
        <taxon>Pseudoneurospora</taxon>
    </lineage>
</organism>